<dbReference type="SMART" id="SM00257">
    <property type="entry name" value="LysM"/>
    <property type="match status" value="4"/>
</dbReference>
<evidence type="ECO:0000256" key="1">
    <source>
        <dbReference type="ARBA" id="ARBA00022669"/>
    </source>
</evidence>
<keyword evidence="2" id="KW-0732">Signal</keyword>
<dbReference type="STRING" id="1810919.A0A3D8RQS9"/>
<evidence type="ECO:0000259" key="5">
    <source>
        <dbReference type="PROSITE" id="PS51782"/>
    </source>
</evidence>
<sequence>MRWNPSVSEGCAGMQAGNSYCVEAFGEPDPGEITSTTTTVPVTTTTTKTSTSTTTTTGGAPGATQSGQITTCNRWDLVQPGDTCSVYLDKYPGLTLAKLVEWNPAIGSQCQSLWVDTYLCTGVEGYTAPTTTTTAAPTTTAPSNGVTTPSPIQPGMTTSCASFHEVQSGDTCASIAQSNGISLSQFNAWNTGVGSGCSSLWLGYYVCVSEIGATTTTKAPSTTTNPGNGIATPTPTLPGMVSTCDAFYLVSEGDTCAGITKKKGLSLSQLYKWNTALDSTCSGLWTGYYVCVSVQGVNPTTTTKATTTTTKPGNEIATPTPIQPGMTASCKKFHKVVSGDQCGTIAKKAGISLANFNKWNPGVGSSCASLWLGYYVCIGV</sequence>
<dbReference type="PANTHER" id="PTHR34997:SF2">
    <property type="entry name" value="LYSM DOMAIN-CONTAINING PROTEIN-RELATED"/>
    <property type="match status" value="1"/>
</dbReference>
<dbReference type="SUPFAM" id="SSF54106">
    <property type="entry name" value="LysM domain"/>
    <property type="match status" value="4"/>
</dbReference>
<name>A0A3D8RQS9_9EURO</name>
<dbReference type="InterPro" id="IPR052210">
    <property type="entry name" value="LysM1-like"/>
</dbReference>
<feature type="domain" description="LysM" evidence="5">
    <location>
        <begin position="246"/>
        <end position="292"/>
    </location>
</feature>
<dbReference type="PROSITE" id="PS51782">
    <property type="entry name" value="LYSM"/>
    <property type="match status" value="4"/>
</dbReference>
<keyword evidence="3" id="KW-0843">Virulence</keyword>
<dbReference type="Gene3D" id="3.10.350.10">
    <property type="entry name" value="LysM domain"/>
    <property type="match status" value="4"/>
</dbReference>
<dbReference type="CDD" id="cd00118">
    <property type="entry name" value="LysM"/>
    <property type="match status" value="4"/>
</dbReference>
<evidence type="ECO:0000313" key="6">
    <source>
        <dbReference type="EMBL" id="RDW76308.1"/>
    </source>
</evidence>
<reference evidence="6 7" key="1">
    <citation type="journal article" date="2018" name="IMA Fungus">
        <title>IMA Genome-F 9: Draft genome sequence of Annulohypoxylon stygium, Aspergillus mulundensis, Berkeleyomyces basicola (syn. Thielaviopsis basicola), Ceratocystis smalleyi, two Cercospora beticola strains, Coleophoma cylindrospora, Fusarium fracticaudum, Phialophora cf. hyalina, and Morchella septimelata.</title>
        <authorList>
            <person name="Wingfield B.D."/>
            <person name="Bills G.F."/>
            <person name="Dong Y."/>
            <person name="Huang W."/>
            <person name="Nel W.J."/>
            <person name="Swalarsk-Parry B.S."/>
            <person name="Vaghefi N."/>
            <person name="Wilken P.M."/>
            <person name="An Z."/>
            <person name="de Beer Z.W."/>
            <person name="De Vos L."/>
            <person name="Chen L."/>
            <person name="Duong T.A."/>
            <person name="Gao Y."/>
            <person name="Hammerbacher A."/>
            <person name="Kikkert J.R."/>
            <person name="Li Y."/>
            <person name="Li H."/>
            <person name="Li K."/>
            <person name="Li Q."/>
            <person name="Liu X."/>
            <person name="Ma X."/>
            <person name="Naidoo K."/>
            <person name="Pethybridge S.J."/>
            <person name="Sun J."/>
            <person name="Steenkamp E.T."/>
            <person name="van der Nest M.A."/>
            <person name="van Wyk S."/>
            <person name="Wingfield M.J."/>
            <person name="Xiong C."/>
            <person name="Yue Q."/>
            <person name="Zhang X."/>
        </authorList>
    </citation>
    <scope>NUCLEOTIDE SEQUENCE [LARGE SCALE GENOMIC DNA]</scope>
    <source>
        <strain evidence="6 7">DSM 5745</strain>
    </source>
</reference>
<dbReference type="PANTHER" id="PTHR34997">
    <property type="entry name" value="AM15"/>
    <property type="match status" value="1"/>
</dbReference>
<dbReference type="EMBL" id="PVWQ01000007">
    <property type="protein sequence ID" value="RDW76308.1"/>
    <property type="molecule type" value="Genomic_DNA"/>
</dbReference>
<proteinExistence type="predicted"/>
<comment type="caution">
    <text evidence="6">The sequence shown here is derived from an EMBL/GenBank/DDBJ whole genome shotgun (WGS) entry which is preliminary data.</text>
</comment>
<evidence type="ECO:0000313" key="7">
    <source>
        <dbReference type="Proteomes" id="UP000256690"/>
    </source>
</evidence>
<dbReference type="Pfam" id="PF01476">
    <property type="entry name" value="LysM"/>
    <property type="match status" value="4"/>
</dbReference>
<feature type="domain" description="LysM" evidence="5">
    <location>
        <begin position="74"/>
        <end position="121"/>
    </location>
</feature>
<evidence type="ECO:0000256" key="2">
    <source>
        <dbReference type="ARBA" id="ARBA00022729"/>
    </source>
</evidence>
<feature type="region of interest" description="Disordered" evidence="4">
    <location>
        <begin position="31"/>
        <end position="65"/>
    </location>
</feature>
<feature type="domain" description="LysM" evidence="5">
    <location>
        <begin position="332"/>
        <end position="378"/>
    </location>
</feature>
<keyword evidence="1" id="KW-0147">Chitin-binding</keyword>
<dbReference type="InterPro" id="IPR036779">
    <property type="entry name" value="LysM_dom_sf"/>
</dbReference>
<evidence type="ECO:0000256" key="3">
    <source>
        <dbReference type="ARBA" id="ARBA00023026"/>
    </source>
</evidence>
<dbReference type="OrthoDB" id="5985073at2759"/>
<dbReference type="InterPro" id="IPR018392">
    <property type="entry name" value="LysM"/>
</dbReference>
<dbReference type="GeneID" id="38116670"/>
<dbReference type="Proteomes" id="UP000256690">
    <property type="component" value="Unassembled WGS sequence"/>
</dbReference>
<accession>A0A3D8RQS9</accession>
<keyword evidence="7" id="KW-1185">Reference proteome</keyword>
<protein>
    <recommendedName>
        <fullName evidence="5">LysM domain-containing protein</fullName>
    </recommendedName>
</protein>
<dbReference type="GO" id="GO:0008061">
    <property type="term" value="F:chitin binding"/>
    <property type="evidence" value="ECO:0007669"/>
    <property type="project" value="UniProtKB-KW"/>
</dbReference>
<evidence type="ECO:0000256" key="4">
    <source>
        <dbReference type="SAM" id="MobiDB-lite"/>
    </source>
</evidence>
<dbReference type="AlphaFoldDB" id="A0A3D8RQS9"/>
<feature type="domain" description="LysM" evidence="5">
    <location>
        <begin position="162"/>
        <end position="208"/>
    </location>
</feature>
<dbReference type="RefSeq" id="XP_026602620.1">
    <property type="nucleotide sequence ID" value="XM_026748316.1"/>
</dbReference>
<organism evidence="6 7">
    <name type="scientific">Aspergillus mulundensis</name>
    <dbReference type="NCBI Taxonomy" id="1810919"/>
    <lineage>
        <taxon>Eukaryota</taxon>
        <taxon>Fungi</taxon>
        <taxon>Dikarya</taxon>
        <taxon>Ascomycota</taxon>
        <taxon>Pezizomycotina</taxon>
        <taxon>Eurotiomycetes</taxon>
        <taxon>Eurotiomycetidae</taxon>
        <taxon>Eurotiales</taxon>
        <taxon>Aspergillaceae</taxon>
        <taxon>Aspergillus</taxon>
        <taxon>Aspergillus subgen. Nidulantes</taxon>
    </lineage>
</organism>
<feature type="compositionally biased region" description="Low complexity" evidence="4">
    <location>
        <begin position="34"/>
        <end position="65"/>
    </location>
</feature>
<gene>
    <name evidence="6" type="ORF">DSM5745_06300</name>
</gene>